<keyword evidence="1" id="KW-1133">Transmembrane helix</keyword>
<protein>
    <recommendedName>
        <fullName evidence="4">DUF2938 domain-containing protein</fullName>
    </recommendedName>
</protein>
<proteinExistence type="predicted"/>
<reference evidence="2 3" key="1">
    <citation type="submission" date="2019-03" db="EMBL/GenBank/DDBJ databases">
        <title>Genomic Encyclopedia of Archaeal and Bacterial Type Strains, Phase II (KMG-II): from individual species to whole genera.</title>
        <authorList>
            <person name="Goeker M."/>
        </authorList>
    </citation>
    <scope>NUCLEOTIDE SEQUENCE [LARGE SCALE GENOMIC DNA]</scope>
    <source>
        <strain evidence="2 3">DSM 18435</strain>
    </source>
</reference>
<evidence type="ECO:0000313" key="2">
    <source>
        <dbReference type="EMBL" id="TDQ28943.1"/>
    </source>
</evidence>
<feature type="transmembrane region" description="Helical" evidence="1">
    <location>
        <begin position="7"/>
        <end position="28"/>
    </location>
</feature>
<feature type="transmembrane region" description="Helical" evidence="1">
    <location>
        <begin position="60"/>
        <end position="80"/>
    </location>
</feature>
<evidence type="ECO:0000313" key="3">
    <source>
        <dbReference type="Proteomes" id="UP000295468"/>
    </source>
</evidence>
<keyword evidence="3" id="KW-1185">Reference proteome</keyword>
<evidence type="ECO:0008006" key="4">
    <source>
        <dbReference type="Google" id="ProtNLM"/>
    </source>
</evidence>
<accession>A0A4R6TGG9</accession>
<keyword evidence="1" id="KW-0812">Transmembrane</keyword>
<dbReference type="EMBL" id="SNYI01000003">
    <property type="protein sequence ID" value="TDQ28943.1"/>
    <property type="molecule type" value="Genomic_DNA"/>
</dbReference>
<feature type="transmembrane region" description="Helical" evidence="1">
    <location>
        <begin position="123"/>
        <end position="142"/>
    </location>
</feature>
<comment type="caution">
    <text evidence="2">The sequence shown here is derived from an EMBL/GenBank/DDBJ whole genome shotgun (WGS) entry which is preliminary data.</text>
</comment>
<dbReference type="RefSeq" id="WP_133644551.1">
    <property type="nucleotide sequence ID" value="NZ_SNYI01000003.1"/>
</dbReference>
<keyword evidence="1" id="KW-0472">Membrane</keyword>
<evidence type="ECO:0000256" key="1">
    <source>
        <dbReference type="SAM" id="Phobius"/>
    </source>
</evidence>
<gene>
    <name evidence="2" type="ORF">CLV82_2391</name>
</gene>
<sequence length="152" mass="17314">MEWIQIIIAGLSGTILMTLFSHICGAVFNEEFSEPTLLNRMMRNSRMFSSEITDNDSRGWIIHFGIGQLMGFWLWFMFCYSGLGQAPVIGSLLGFLAGMAGVLGWLFLFNTHSNPPETDLKGYIVQLVIAHTIFGWSVYLLFQHWNPCWVQL</sequence>
<dbReference type="OrthoDB" id="673991at2"/>
<feature type="transmembrane region" description="Helical" evidence="1">
    <location>
        <begin position="92"/>
        <end position="111"/>
    </location>
</feature>
<organism evidence="2 3">
    <name type="scientific">Zeaxanthinibacter enoshimensis</name>
    <dbReference type="NCBI Taxonomy" id="392009"/>
    <lineage>
        <taxon>Bacteria</taxon>
        <taxon>Pseudomonadati</taxon>
        <taxon>Bacteroidota</taxon>
        <taxon>Flavobacteriia</taxon>
        <taxon>Flavobacteriales</taxon>
        <taxon>Flavobacteriaceae</taxon>
        <taxon>Zeaxanthinibacter</taxon>
    </lineage>
</organism>
<name>A0A4R6TGG9_9FLAO</name>
<dbReference type="AlphaFoldDB" id="A0A4R6TGG9"/>
<dbReference type="Proteomes" id="UP000295468">
    <property type="component" value="Unassembled WGS sequence"/>
</dbReference>